<protein>
    <submittedName>
        <fullName evidence="7">Uncharacterized protein</fullName>
    </submittedName>
</protein>
<dbReference type="Gene3D" id="3.40.50.2000">
    <property type="entry name" value="Glycogen Phosphorylase B"/>
    <property type="match status" value="1"/>
</dbReference>
<dbReference type="SUPFAM" id="SSF53613">
    <property type="entry name" value="Ribokinase-like"/>
    <property type="match status" value="1"/>
</dbReference>
<dbReference type="Pfam" id="PF00982">
    <property type="entry name" value="Glyco_transf_20"/>
    <property type="match status" value="1"/>
</dbReference>
<evidence type="ECO:0000313" key="7">
    <source>
        <dbReference type="EMBL" id="KAF6142943.1"/>
    </source>
</evidence>
<dbReference type="AlphaFoldDB" id="A0A7J7LJZ2"/>
<dbReference type="InterPro" id="IPR003337">
    <property type="entry name" value="Trehalose_PPase"/>
</dbReference>
<dbReference type="OrthoDB" id="755951at2759"/>
<dbReference type="GO" id="GO:0005992">
    <property type="term" value="P:trehalose biosynthetic process"/>
    <property type="evidence" value="ECO:0007669"/>
    <property type="project" value="InterPro"/>
</dbReference>
<keyword evidence="6" id="KW-0472">Membrane</keyword>
<reference evidence="7 8" key="1">
    <citation type="journal article" date="2020" name="IScience">
        <title>Genome Sequencing of the Endangered Kingdonia uniflora (Circaeasteraceae, Ranunculales) Reveals Potential Mechanisms of Evolutionary Specialization.</title>
        <authorList>
            <person name="Sun Y."/>
            <person name="Deng T."/>
            <person name="Zhang A."/>
            <person name="Moore M.J."/>
            <person name="Landis J.B."/>
            <person name="Lin N."/>
            <person name="Zhang H."/>
            <person name="Zhang X."/>
            <person name="Huang J."/>
            <person name="Zhang X."/>
            <person name="Sun H."/>
            <person name="Wang H."/>
        </authorList>
    </citation>
    <scope>NUCLEOTIDE SEQUENCE [LARGE SCALE GENOMIC DNA]</scope>
    <source>
        <strain evidence="7">TB1705</strain>
        <tissue evidence="7">Leaf</tissue>
    </source>
</reference>
<evidence type="ECO:0000256" key="4">
    <source>
        <dbReference type="ARBA" id="ARBA00022679"/>
    </source>
</evidence>
<evidence type="ECO:0000256" key="3">
    <source>
        <dbReference type="ARBA" id="ARBA00022676"/>
    </source>
</evidence>
<dbReference type="GO" id="GO:0016757">
    <property type="term" value="F:glycosyltransferase activity"/>
    <property type="evidence" value="ECO:0007669"/>
    <property type="project" value="UniProtKB-KW"/>
</dbReference>
<dbReference type="FunFam" id="3.40.50.1000:FF:000052">
    <property type="entry name" value="Alpha,alpha-trehalose-phosphate synthase [UDP-forming] 6"/>
    <property type="match status" value="1"/>
</dbReference>
<accession>A0A7J7LJZ2</accession>
<dbReference type="PANTHER" id="PTHR10788:SF113">
    <property type="entry name" value="TREHALOSE 6-PHOSPHATE PHOSPHATASE"/>
    <property type="match status" value="1"/>
</dbReference>
<dbReference type="InterPro" id="IPR036412">
    <property type="entry name" value="HAD-like_sf"/>
</dbReference>
<gene>
    <name evidence="7" type="ORF">GIB67_003899</name>
</gene>
<feature type="compositionally biased region" description="Polar residues" evidence="5">
    <location>
        <begin position="57"/>
        <end position="78"/>
    </location>
</feature>
<dbReference type="GO" id="GO:0005829">
    <property type="term" value="C:cytosol"/>
    <property type="evidence" value="ECO:0007669"/>
    <property type="project" value="TreeGrafter"/>
</dbReference>
<proteinExistence type="inferred from homology"/>
<evidence type="ECO:0000256" key="2">
    <source>
        <dbReference type="ARBA" id="ARBA00006330"/>
    </source>
</evidence>
<evidence type="ECO:0000256" key="5">
    <source>
        <dbReference type="SAM" id="MobiDB-lite"/>
    </source>
</evidence>
<keyword evidence="6" id="KW-1133">Transmembrane helix</keyword>
<dbReference type="Pfam" id="PF02358">
    <property type="entry name" value="Trehalose_PPase"/>
    <property type="match status" value="1"/>
</dbReference>
<comment type="caution">
    <text evidence="7">The sequence shown here is derived from an EMBL/GenBank/DDBJ whole genome shotgun (WGS) entry which is preliminary data.</text>
</comment>
<evidence type="ECO:0000256" key="6">
    <source>
        <dbReference type="SAM" id="Phobius"/>
    </source>
</evidence>
<keyword evidence="6" id="KW-0812">Transmembrane</keyword>
<feature type="transmembrane region" description="Helical" evidence="6">
    <location>
        <begin position="204"/>
        <end position="224"/>
    </location>
</feature>
<evidence type="ECO:0000313" key="8">
    <source>
        <dbReference type="Proteomes" id="UP000541444"/>
    </source>
</evidence>
<keyword evidence="4" id="KW-0808">Transferase</keyword>
<dbReference type="FunFam" id="3.40.50.2000:FF:000010">
    <property type="entry name" value="Alpha,alpha-trehalose-phosphate synthase"/>
    <property type="match status" value="1"/>
</dbReference>
<sequence>MLIPISALLRHQAKASLHSLSHFSTLVPTEVVPKAAKLACGSDQPGTPSARPYEAPTPSSDWSKTHGGNYSEPGTPQLNRPAYANAQSPYVSSSPGIQPITPGSACYLPGTPGVQPMTLEGVMSSVIGTRIVVAYQSKVSPLSDFTTKCSFWTGSCCIIELTKNFPLRSSSVVAYFTNYGFVFSFRCFSGFGGGGCVVAMGARGWVGGGVLLLLLLYVVVWCVIREGSEDVTLAREGIKSIWEDADFIKVSDDEVAFLAHGDANDENNVLSLWYDGLKLFVVTDGNKGCRYFTKGIEHLQHALEISPENVVAYFGLASRLLVNPVGGSGRDLDELQTEINVNCKRINKMFGYTGYEPIVYIDKPLSISERIAFYSIAECVVVSAVRDDMNLTPYEYIVCRQGVSGLGSGLDSSGIKKSMLVVSKFVGCFPSLSGAIRINLWNIETIGEALNEEISMAESEKQLLHEKHYRYVSTHDVAYWSQSFMQDLERSCKDHFRRRCYAMGIGFGFRLVALDANFKKLEISTIESAYKKSRNKAIFERGRDNLSKWFSPCEEIGIVTEHGYYMRWSQDKEWESCGQNFDFGWIQMAEPVMKLYIKATDGSSIETKESGLVWHHQDANPGIGSCQAKEMLDHLESVLANEVVTVKRGQFIIKVKPQGVSKGIVVDKVFTSIANDERKADFVLCIGGNRLDEEMFKIIENAMSRIALPQC</sequence>
<dbReference type="FunFam" id="3.30.70.1020:FF:000002">
    <property type="entry name" value="Trehalose-6-phosphate synthase 2"/>
    <property type="match status" value="1"/>
</dbReference>
<dbReference type="PANTHER" id="PTHR10788">
    <property type="entry name" value="TREHALOSE-6-PHOSPHATE SYNTHASE"/>
    <property type="match status" value="1"/>
</dbReference>
<dbReference type="InterPro" id="IPR001830">
    <property type="entry name" value="Glyco_trans_20"/>
</dbReference>
<dbReference type="InterPro" id="IPR029056">
    <property type="entry name" value="Ribokinase-like"/>
</dbReference>
<comment type="similarity">
    <text evidence="2">In the C-terminal section; belongs to the trehalose phosphatase family.</text>
</comment>
<comment type="similarity">
    <text evidence="1">In the N-terminal section; belongs to the glycosyltransferase 20 family.</text>
</comment>
<evidence type="ECO:0000256" key="1">
    <source>
        <dbReference type="ARBA" id="ARBA00005409"/>
    </source>
</evidence>
<dbReference type="Proteomes" id="UP000541444">
    <property type="component" value="Unassembled WGS sequence"/>
</dbReference>
<keyword evidence="8" id="KW-1185">Reference proteome</keyword>
<feature type="region of interest" description="Disordered" evidence="5">
    <location>
        <begin position="39"/>
        <end position="79"/>
    </location>
</feature>
<dbReference type="EMBL" id="JACGCM010002226">
    <property type="protein sequence ID" value="KAF6142943.1"/>
    <property type="molecule type" value="Genomic_DNA"/>
</dbReference>
<dbReference type="SUPFAM" id="SSF56784">
    <property type="entry name" value="HAD-like"/>
    <property type="match status" value="1"/>
</dbReference>
<name>A0A7J7LJZ2_9MAGN</name>
<keyword evidence="3" id="KW-0328">Glycosyltransferase</keyword>
<dbReference type="SUPFAM" id="SSF53756">
    <property type="entry name" value="UDP-Glycosyltransferase/glycogen phosphorylase"/>
    <property type="match status" value="1"/>
</dbReference>
<organism evidence="7 8">
    <name type="scientific">Kingdonia uniflora</name>
    <dbReference type="NCBI Taxonomy" id="39325"/>
    <lineage>
        <taxon>Eukaryota</taxon>
        <taxon>Viridiplantae</taxon>
        <taxon>Streptophyta</taxon>
        <taxon>Embryophyta</taxon>
        <taxon>Tracheophyta</taxon>
        <taxon>Spermatophyta</taxon>
        <taxon>Magnoliopsida</taxon>
        <taxon>Ranunculales</taxon>
        <taxon>Circaeasteraceae</taxon>
        <taxon>Kingdonia</taxon>
    </lineage>
</organism>
<feature type="transmembrane region" description="Helical" evidence="6">
    <location>
        <begin position="172"/>
        <end position="192"/>
    </location>
</feature>
<dbReference type="GO" id="GO:0004805">
    <property type="term" value="F:trehalose-phosphatase activity"/>
    <property type="evidence" value="ECO:0007669"/>
    <property type="project" value="TreeGrafter"/>
</dbReference>